<dbReference type="PANTHER" id="PTHR42924">
    <property type="entry name" value="EXONUCLEASE"/>
    <property type="match status" value="1"/>
</dbReference>
<reference evidence="2" key="2">
    <citation type="journal article" date="2021" name="Sci. Rep.">
        <title>The distribution of antibiotic resistance genes in chicken gut microbiota commensals.</title>
        <authorList>
            <person name="Juricova H."/>
            <person name="Matiasovicova J."/>
            <person name="Kubasova T."/>
            <person name="Cejkova D."/>
            <person name="Rychlik I."/>
        </authorList>
    </citation>
    <scope>NUCLEOTIDE SEQUENCE</scope>
    <source>
        <strain evidence="2">An559</strain>
    </source>
</reference>
<evidence type="ECO:0000313" key="2">
    <source>
        <dbReference type="EMBL" id="MBM6921196.1"/>
    </source>
</evidence>
<protein>
    <submittedName>
        <fullName evidence="2">PHP domain-containing protein</fullName>
    </submittedName>
</protein>
<gene>
    <name evidence="2" type="ORF">H6A12_08525</name>
</gene>
<dbReference type="InterPro" id="IPR004013">
    <property type="entry name" value="PHP_dom"/>
</dbReference>
<dbReference type="InterPro" id="IPR016195">
    <property type="entry name" value="Pol/histidinol_Pase-like"/>
</dbReference>
<dbReference type="PANTHER" id="PTHR42924:SF3">
    <property type="entry name" value="POLYMERASE_HISTIDINOL PHOSPHATASE N-TERMINAL DOMAIN-CONTAINING PROTEIN"/>
    <property type="match status" value="1"/>
</dbReference>
<feature type="domain" description="Polymerase/histidinol phosphatase N-terminal" evidence="1">
    <location>
        <begin position="6"/>
        <end position="74"/>
    </location>
</feature>
<dbReference type="SMART" id="SM00481">
    <property type="entry name" value="POLIIIAc"/>
    <property type="match status" value="1"/>
</dbReference>
<dbReference type="Gene3D" id="3.20.20.140">
    <property type="entry name" value="Metal-dependent hydrolases"/>
    <property type="match status" value="1"/>
</dbReference>
<name>A0A938X6Q8_9FIRM</name>
<keyword evidence="3" id="KW-1185">Reference proteome</keyword>
<comment type="caution">
    <text evidence="2">The sequence shown here is derived from an EMBL/GenBank/DDBJ whole genome shotgun (WGS) entry which is preliminary data.</text>
</comment>
<dbReference type="AlphaFoldDB" id="A0A938X6Q8"/>
<dbReference type="CDD" id="cd07432">
    <property type="entry name" value="PHP_HisPPase"/>
    <property type="match status" value="1"/>
</dbReference>
<dbReference type="InterPro" id="IPR003141">
    <property type="entry name" value="Pol/His_phosphatase_N"/>
</dbReference>
<organism evidence="2 3">
    <name type="scientific">Merdimmobilis hominis</name>
    <dbReference type="NCBI Taxonomy" id="2897707"/>
    <lineage>
        <taxon>Bacteria</taxon>
        <taxon>Bacillati</taxon>
        <taxon>Bacillota</taxon>
        <taxon>Clostridia</taxon>
        <taxon>Eubacteriales</taxon>
        <taxon>Oscillospiraceae</taxon>
        <taxon>Merdimmobilis</taxon>
    </lineage>
</organism>
<evidence type="ECO:0000259" key="1">
    <source>
        <dbReference type="SMART" id="SM00481"/>
    </source>
</evidence>
<sequence>MMIVSYDLHMHSCLSPCGDNDMTPNNIVNLASLIGLDVIAVSDHNSAQNLPAVFAAAKSTDLLVIPAMELCSAEEIHLLCLFPTLEQALLCSEAIHKHLPKIKNRAEIFGEQRILNEHDECIGTEPFLLINALSLSLDELISFVRPFSGYLIPAHVDKAAYSITASLGAIPPEYGFHCVEVSDLNAPIPFDGMKICDSDAHYLEHMSEPVHFLEIQEKSIPAVLRALGAPC</sequence>
<reference evidence="2" key="1">
    <citation type="submission" date="2020-08" db="EMBL/GenBank/DDBJ databases">
        <authorList>
            <person name="Cejkova D."/>
            <person name="Kubasova T."/>
            <person name="Jahodarova E."/>
            <person name="Rychlik I."/>
        </authorList>
    </citation>
    <scope>NUCLEOTIDE SEQUENCE</scope>
    <source>
        <strain evidence="2">An559</strain>
    </source>
</reference>
<dbReference type="SUPFAM" id="SSF89550">
    <property type="entry name" value="PHP domain-like"/>
    <property type="match status" value="1"/>
</dbReference>
<dbReference type="GO" id="GO:0035312">
    <property type="term" value="F:5'-3' DNA exonuclease activity"/>
    <property type="evidence" value="ECO:0007669"/>
    <property type="project" value="TreeGrafter"/>
</dbReference>
<proteinExistence type="predicted"/>
<accession>A0A938X6Q8</accession>
<dbReference type="Pfam" id="PF02811">
    <property type="entry name" value="PHP"/>
    <property type="match status" value="1"/>
</dbReference>
<dbReference type="EMBL" id="JACJKY010000012">
    <property type="protein sequence ID" value="MBM6921196.1"/>
    <property type="molecule type" value="Genomic_DNA"/>
</dbReference>
<dbReference type="Proteomes" id="UP000774750">
    <property type="component" value="Unassembled WGS sequence"/>
</dbReference>
<dbReference type="InterPro" id="IPR052018">
    <property type="entry name" value="PHP_domain"/>
</dbReference>
<evidence type="ECO:0000313" key="3">
    <source>
        <dbReference type="Proteomes" id="UP000774750"/>
    </source>
</evidence>
<dbReference type="GO" id="GO:0004534">
    <property type="term" value="F:5'-3' RNA exonuclease activity"/>
    <property type="evidence" value="ECO:0007669"/>
    <property type="project" value="TreeGrafter"/>
</dbReference>